<reference evidence="1 2" key="1">
    <citation type="submission" date="2010-03" db="EMBL/GenBank/DDBJ databases">
        <title>The genome sequence of Faecalibacterium prausnitzii SL3/3.</title>
        <authorList>
            <consortium name="metaHIT consortium -- http://www.metahit.eu/"/>
            <person name="Pajon A."/>
            <person name="Turner K."/>
            <person name="Parkhill J."/>
            <person name="Duncan S."/>
            <person name="Flint H."/>
        </authorList>
    </citation>
    <scope>NUCLEOTIDE SEQUENCE [LARGE SCALE GENOMIC DNA]</scope>
    <source>
        <strain evidence="1 2">SL3/3</strain>
    </source>
</reference>
<dbReference type="Proteomes" id="UP000007059">
    <property type="component" value="Chromosome"/>
</dbReference>
<gene>
    <name evidence="1" type="ORF">FPR_19760</name>
</gene>
<sequence length="25" mass="2863">MKKFLSRKIVAAGSKKTARRLFLVL</sequence>
<dbReference type="KEGG" id="fpa:FPR_19760"/>
<protein>
    <submittedName>
        <fullName evidence="1">Uncharacterized protein</fullName>
    </submittedName>
</protein>
<evidence type="ECO:0000313" key="2">
    <source>
        <dbReference type="Proteomes" id="UP000007059"/>
    </source>
</evidence>
<accession>D4KBI0</accession>
<dbReference type="EMBL" id="FP929046">
    <property type="protein sequence ID" value="CBL02193.1"/>
    <property type="molecule type" value="Genomic_DNA"/>
</dbReference>
<name>D4KBI0_9FIRM</name>
<reference evidence="1 2" key="2">
    <citation type="submission" date="2010-03" db="EMBL/GenBank/DDBJ databases">
        <authorList>
            <person name="Pajon A."/>
        </authorList>
    </citation>
    <scope>NUCLEOTIDE SEQUENCE [LARGE SCALE GENOMIC DNA]</scope>
    <source>
        <strain evidence="1 2">SL3/3</strain>
    </source>
</reference>
<organism evidence="1 2">
    <name type="scientific">Faecalibacterium prausnitzii SL3/3</name>
    <dbReference type="NCBI Taxonomy" id="657322"/>
    <lineage>
        <taxon>Bacteria</taxon>
        <taxon>Bacillati</taxon>
        <taxon>Bacillota</taxon>
        <taxon>Clostridia</taxon>
        <taxon>Eubacteriales</taxon>
        <taxon>Oscillospiraceae</taxon>
        <taxon>Faecalibacterium</taxon>
    </lineage>
</organism>
<dbReference type="HOGENOM" id="CLU_3418920_0_0_9"/>
<proteinExistence type="predicted"/>
<dbReference type="AlphaFoldDB" id="D4KBI0"/>
<evidence type="ECO:0000313" key="1">
    <source>
        <dbReference type="EMBL" id="CBL02193.1"/>
    </source>
</evidence>